<dbReference type="SMART" id="SM00248">
    <property type="entry name" value="ANK"/>
    <property type="match status" value="3"/>
</dbReference>
<proteinExistence type="predicted"/>
<feature type="compositionally biased region" description="Basic residues" evidence="2">
    <location>
        <begin position="236"/>
        <end position="248"/>
    </location>
</feature>
<protein>
    <recommendedName>
        <fullName evidence="3">Dilute domain-containing protein</fullName>
    </recommendedName>
</protein>
<dbReference type="PROSITE" id="PS50297">
    <property type="entry name" value="ANK_REP_REGION"/>
    <property type="match status" value="1"/>
</dbReference>
<reference evidence="5" key="2">
    <citation type="journal article" date="2018" name="BMC Genomics">
        <title>Genomic insights into host adaptation between the wheat stripe rust pathogen (Puccinia striiformis f. sp. tritici) and the barley stripe rust pathogen (Puccinia striiformis f. sp. hordei).</title>
        <authorList>
            <person name="Xia C."/>
            <person name="Wang M."/>
            <person name="Yin C."/>
            <person name="Cornejo O.E."/>
            <person name="Hulbert S.H."/>
            <person name="Chen X."/>
        </authorList>
    </citation>
    <scope>NUCLEOTIDE SEQUENCE [LARGE SCALE GENOMIC DNA]</scope>
    <source>
        <strain evidence="5">93TX-2</strain>
    </source>
</reference>
<sequence length="1018" mass="114528">MTTTTMSSSSSSKSSSRSGMLSPDPEYIDPLIALAPTTTNLSKLAANPQPPLIRHVFTTAYLRAASTGDSDLLEWLLSSNNNSYSPRETPATASNILKPGQARQWIDLEARDEDGSPAIILAATFGHAEAVRAIVDGLGDQVVDRRDAVGWTALHWAARNGDLTIVSYLLNHGASTSLVSFTARLPTDRPSNSTLTPTHPQHSRLSSCSNSNYAASEAPSLLLPTDDESNSTTTNPRRRKRRRRRARGLRPYDLAKKDEQGETIREILRIAEQAQLLATEHPHSRRDSQASVRSMRRAEIQSEAERAKSESKKIIQLARLCSKTLEIDPLLLGLEPEPTKKSTLDTQPNWFFSDPHHHHHHTHEQATIIGLAASFRTEWEQEQRAEEELEGVFEAVIETIEPRQLRSDRSVPANVLFFCARFAAHMGTVELLEEVLLRAVDRIEEMIFARQENMANSTFWLFNAICLLYYIRREPTLNEQTKEEIQIHLEDLVNEIYVFIIRDAERRLDKLIDCTILDYESLPELMVGIEFEPEGSWRFVRALTAKRNRTTSFKPSVPRFNTFRLDGQTPNNSPNNSLNSTPIGKSSSGVGHGPRTTSAPNQSSLSPSPSQQHQLLRSPPTATRTTTGKTPKLITDLLSSVLYLLQSYEIHGSVIVQIFSQIFYWLSCETFNRIISRRKYLCRSKAYQIHLNVRVIEDWAILNRLPMGLIKKHFEPLNQLLNWIQSLSSTSPTNPPTGGKRNSNNESFDTLIEIIRLHLQLNETLPTIFSPQLSPSPVENIGLTKAIKAIDAAFGTDDLELYRSYEPPIAPECLGELLDSRQMVLTIRLPSSNLVLMSSSLKLHVPFGCFKTYCIPDDPKPGSHWWSSTTCKTSDGEEEEDEDDDEEEEDAEDYGEEYGEAYGQEEEDNDNYNDDDDDDDDEEGGVKLNGEIYYSYKDGPSISEAEEEPTTTLNSRKKTDETPRLKDKLDLNKTPDTTPISTVPSRPQLRIEVHTTPTSSTNQCMQVVYLFKINTSSS</sequence>
<feature type="compositionally biased region" description="Basic and acidic residues" evidence="2">
    <location>
        <begin position="957"/>
        <end position="973"/>
    </location>
</feature>
<dbReference type="SUPFAM" id="SSF48403">
    <property type="entry name" value="Ankyrin repeat"/>
    <property type="match status" value="1"/>
</dbReference>
<dbReference type="Proteomes" id="UP000238274">
    <property type="component" value="Unassembled WGS sequence"/>
</dbReference>
<dbReference type="GO" id="GO:0051020">
    <property type="term" value="F:GTPase binding"/>
    <property type="evidence" value="ECO:0007669"/>
    <property type="project" value="TreeGrafter"/>
</dbReference>
<dbReference type="PROSITE" id="PS50088">
    <property type="entry name" value="ANK_REPEAT"/>
    <property type="match status" value="1"/>
</dbReference>
<reference evidence="5" key="3">
    <citation type="journal article" date="2018" name="Mol. Plant Microbe Interact.">
        <title>Genome sequence resources for the wheat stripe rust pathogen (Puccinia striiformis f. sp. tritici) and the barley stripe rust pathogen (Puccinia striiformis f. sp. hordei).</title>
        <authorList>
            <person name="Xia C."/>
            <person name="Wang M."/>
            <person name="Yin C."/>
            <person name="Cornejo O.E."/>
            <person name="Hulbert S.H."/>
            <person name="Chen X."/>
        </authorList>
    </citation>
    <scope>NUCLEOTIDE SEQUENCE [LARGE SCALE GENOMIC DNA]</scope>
    <source>
        <strain evidence="5">93TX-2</strain>
    </source>
</reference>
<keyword evidence="1" id="KW-0040">ANK repeat</keyword>
<gene>
    <name evidence="4" type="ORF">PSHT_03274</name>
</gene>
<dbReference type="SMART" id="SM01132">
    <property type="entry name" value="DIL"/>
    <property type="match status" value="1"/>
</dbReference>
<dbReference type="PANTHER" id="PTHR16027:SF6">
    <property type="entry name" value="DILUTE DOMAIN-CONTAINING PROTEIN"/>
    <property type="match status" value="1"/>
</dbReference>
<dbReference type="InterPro" id="IPR002710">
    <property type="entry name" value="Dilute_dom"/>
</dbReference>
<dbReference type="PANTHER" id="PTHR16027">
    <property type="entry name" value="DILUTE DOMAIN-CONTAINING PROTEIN YPR089W"/>
    <property type="match status" value="1"/>
</dbReference>
<keyword evidence="5" id="KW-1185">Reference proteome</keyword>
<dbReference type="OrthoDB" id="426293at2759"/>
<feature type="compositionally biased region" description="Polar residues" evidence="2">
    <location>
        <begin position="189"/>
        <end position="214"/>
    </location>
</feature>
<dbReference type="InterPro" id="IPR036770">
    <property type="entry name" value="Ankyrin_rpt-contain_sf"/>
</dbReference>
<dbReference type="Gene3D" id="1.25.40.20">
    <property type="entry name" value="Ankyrin repeat-containing domain"/>
    <property type="match status" value="1"/>
</dbReference>
<dbReference type="Pfam" id="PF12796">
    <property type="entry name" value="Ank_2"/>
    <property type="match status" value="1"/>
</dbReference>
<dbReference type="InterPro" id="IPR002110">
    <property type="entry name" value="Ankyrin_rpt"/>
</dbReference>
<evidence type="ECO:0000313" key="4">
    <source>
        <dbReference type="EMBL" id="POW20678.1"/>
    </source>
</evidence>
<name>A0A2S4WG39_9BASI</name>
<feature type="compositionally biased region" description="Acidic residues" evidence="2">
    <location>
        <begin position="876"/>
        <end position="923"/>
    </location>
</feature>
<feature type="compositionally biased region" description="Polar residues" evidence="2">
    <location>
        <begin position="583"/>
        <end position="601"/>
    </location>
</feature>
<dbReference type="EMBL" id="PKSM01000030">
    <property type="protein sequence ID" value="POW20678.1"/>
    <property type="molecule type" value="Genomic_DNA"/>
</dbReference>
<feature type="repeat" description="ANK" evidence="1">
    <location>
        <begin position="149"/>
        <end position="181"/>
    </location>
</feature>
<dbReference type="AlphaFoldDB" id="A0A2S4WG39"/>
<feature type="domain" description="Dilute" evidence="3">
    <location>
        <begin position="437"/>
        <end position="789"/>
    </location>
</feature>
<feature type="region of interest" description="Disordered" evidence="2">
    <location>
        <begin position="553"/>
        <end position="628"/>
    </location>
</feature>
<evidence type="ECO:0000259" key="3">
    <source>
        <dbReference type="PROSITE" id="PS51126"/>
    </source>
</evidence>
<evidence type="ECO:0000256" key="2">
    <source>
        <dbReference type="SAM" id="MobiDB-lite"/>
    </source>
</evidence>
<reference evidence="4 5" key="1">
    <citation type="submission" date="2017-12" db="EMBL/GenBank/DDBJ databases">
        <title>Gene loss provides genomic basis for host adaptation in cereal stripe rust fungi.</title>
        <authorList>
            <person name="Xia C."/>
        </authorList>
    </citation>
    <scope>NUCLEOTIDE SEQUENCE [LARGE SCALE GENOMIC DNA]</scope>
    <source>
        <strain evidence="4 5">93TX-2</strain>
    </source>
</reference>
<comment type="caution">
    <text evidence="4">The sequence shown here is derived from an EMBL/GenBank/DDBJ whole genome shotgun (WGS) entry which is preliminary data.</text>
</comment>
<evidence type="ECO:0000313" key="5">
    <source>
        <dbReference type="Proteomes" id="UP000238274"/>
    </source>
</evidence>
<dbReference type="InterPro" id="IPR052072">
    <property type="entry name" value="Vascular_dev_regulator"/>
</dbReference>
<feature type="compositionally biased region" description="Low complexity" evidence="2">
    <location>
        <begin position="569"/>
        <end position="582"/>
    </location>
</feature>
<dbReference type="VEuPathDB" id="FungiDB:PSHT_03274"/>
<organism evidence="4 5">
    <name type="scientific">Puccinia striiformis</name>
    <dbReference type="NCBI Taxonomy" id="27350"/>
    <lineage>
        <taxon>Eukaryota</taxon>
        <taxon>Fungi</taxon>
        <taxon>Dikarya</taxon>
        <taxon>Basidiomycota</taxon>
        <taxon>Pucciniomycotina</taxon>
        <taxon>Pucciniomycetes</taxon>
        <taxon>Pucciniales</taxon>
        <taxon>Pucciniaceae</taxon>
        <taxon>Puccinia</taxon>
    </lineage>
</organism>
<dbReference type="VEuPathDB" id="FungiDB:PSTT_12863"/>
<feature type="compositionally biased region" description="Polar residues" evidence="2">
    <location>
        <begin position="974"/>
        <end position="983"/>
    </location>
</feature>
<dbReference type="Pfam" id="PF01843">
    <property type="entry name" value="DIL"/>
    <property type="match status" value="1"/>
</dbReference>
<dbReference type="PROSITE" id="PS51126">
    <property type="entry name" value="DILUTE"/>
    <property type="match status" value="1"/>
</dbReference>
<feature type="region of interest" description="Disordered" evidence="2">
    <location>
        <begin position="188"/>
        <end position="257"/>
    </location>
</feature>
<feature type="region of interest" description="Disordered" evidence="2">
    <location>
        <begin position="1"/>
        <end position="22"/>
    </location>
</feature>
<accession>A0A2S4WG39</accession>
<feature type="region of interest" description="Disordered" evidence="2">
    <location>
        <begin position="864"/>
        <end position="983"/>
    </location>
</feature>
<evidence type="ECO:0000256" key="1">
    <source>
        <dbReference type="PROSITE-ProRule" id="PRU00023"/>
    </source>
</evidence>
<feature type="compositionally biased region" description="Low complexity" evidence="2">
    <location>
        <begin position="602"/>
        <end position="628"/>
    </location>
</feature>